<reference evidence="9" key="1">
    <citation type="submission" date="2015-10" db="EMBL/GenBank/DDBJ databases">
        <title>Description of Candidatus Tenderia electrophaga gen. nov, sp. nov., an Uncultivated Electroautotroph from a Biocathode Enrichment.</title>
        <authorList>
            <person name="Eddie B.J."/>
            <person name="Malanoski A.P."/>
            <person name="Wang Z."/>
            <person name="Hall R.J."/>
            <person name="Oh S.D."/>
            <person name="Heiner C."/>
            <person name="Lin B."/>
            <person name="Strycharz-Glaven S.M."/>
        </authorList>
    </citation>
    <scope>NUCLEOTIDE SEQUENCE [LARGE SCALE GENOMIC DNA]</scope>
    <source>
        <strain evidence="9">NRL1</strain>
    </source>
</reference>
<dbReference type="CDD" id="cd01948">
    <property type="entry name" value="EAL"/>
    <property type="match status" value="1"/>
</dbReference>
<dbReference type="InterPro" id="IPR000014">
    <property type="entry name" value="PAS"/>
</dbReference>
<dbReference type="Pfam" id="PF00990">
    <property type="entry name" value="GGDEF"/>
    <property type="match status" value="1"/>
</dbReference>
<dbReference type="InterPro" id="IPR043128">
    <property type="entry name" value="Rev_trsase/Diguanyl_cyclase"/>
</dbReference>
<dbReference type="Gene3D" id="3.30.450.40">
    <property type="match status" value="1"/>
</dbReference>
<dbReference type="InterPro" id="IPR035919">
    <property type="entry name" value="EAL_sf"/>
</dbReference>
<dbReference type="InterPro" id="IPR003018">
    <property type="entry name" value="GAF"/>
</dbReference>
<dbReference type="PROSITE" id="PS50883">
    <property type="entry name" value="EAL"/>
    <property type="match status" value="1"/>
</dbReference>
<organism evidence="9 10">
    <name type="scientific">Candidatus Tenderia electrophaga</name>
    <dbReference type="NCBI Taxonomy" id="1748243"/>
    <lineage>
        <taxon>Bacteria</taxon>
        <taxon>Pseudomonadati</taxon>
        <taxon>Pseudomonadota</taxon>
        <taxon>Gammaproteobacteria</taxon>
        <taxon>Candidatus Tenderiales</taxon>
        <taxon>Candidatus Tenderiaceae</taxon>
        <taxon>Candidatus Tenderia</taxon>
    </lineage>
</organism>
<dbReference type="AlphaFoldDB" id="A0A0S2TAX6"/>
<keyword evidence="5" id="KW-1133">Transmembrane helix</keyword>
<dbReference type="EC" id="3.1.4.52" evidence="2"/>
<proteinExistence type="predicted"/>
<dbReference type="Pfam" id="PF00563">
    <property type="entry name" value="EAL"/>
    <property type="match status" value="1"/>
</dbReference>
<dbReference type="PROSITE" id="PS50113">
    <property type="entry name" value="PAC"/>
    <property type="match status" value="1"/>
</dbReference>
<comment type="catalytic activity">
    <reaction evidence="4">
        <text>3',3'-c-di-GMP + H2O = 5'-phosphoguanylyl(3'-&gt;5')guanosine + H(+)</text>
        <dbReference type="Rhea" id="RHEA:24902"/>
        <dbReference type="ChEBI" id="CHEBI:15377"/>
        <dbReference type="ChEBI" id="CHEBI:15378"/>
        <dbReference type="ChEBI" id="CHEBI:58754"/>
        <dbReference type="ChEBI" id="CHEBI:58805"/>
        <dbReference type="EC" id="3.1.4.52"/>
    </reaction>
    <physiologicalReaction direction="left-to-right" evidence="4">
        <dbReference type="Rhea" id="RHEA:24903"/>
    </physiologicalReaction>
</comment>
<keyword evidence="10" id="KW-1185">Reference proteome</keyword>
<feature type="domain" description="EAL" evidence="7">
    <location>
        <begin position="825"/>
        <end position="1080"/>
    </location>
</feature>
<dbReference type="FunFam" id="3.20.20.450:FF:000001">
    <property type="entry name" value="Cyclic di-GMP phosphodiesterase yahA"/>
    <property type="match status" value="1"/>
</dbReference>
<sequence>MQTQREPGKLQRRLLILAAGGTILTALLVAISVAVPLYQHNKQQHQQRLMAATTSLALAANEHLKTLGIIAAQISSRSHARTLLQQYRNKQLDLAELRSQTRPILEDAMAGTPQIVGITRLDRDATPLVAVGHTPAKQAWLIPQDEDRGPSIGPIFQVETQRVFLVGTPILSSDGERIGTDIVTFSATPLLQLFTAALAFDHGETVYLGVLDNGQLTVISPYNGTAQPDQPFIGTALDKALQGESGVMAPGTNGNNEGAITAYAPITRHPPWALALSVDASKLYAPLREQAVVILIIVAALILVAMALIIHILRPLTGRMMIHTSELQQQINKNTIDLQRSNRALSAISACSNALVHARDEKDLLRDICNIIVAVGGYRLAWIGYAQDDDAKSVLPAAQAGFDDHYLDNARLSWSEDDPRGRGPGGTSIRSGAPCIVRDVLNDARFEPWRDEATQRGFASVIGLPLTYEDRAFGTLLIYAAERDAFDPEEVRLLRELTDDLAYGIMMLRTREERQWAEQELIDSEERWRSLTENSPDHILTLNAALRIEFANHAAPGQRVEDLIGTCILDYVENPFKRREVESKLRTTLSAGAPCSYETEHTAPDGDIIYYESRVAPRIVDGDIVGLTLSTRDITQRKRDEAQIQHLAYHDELTGLPNRRLLMDRLDHSLAIARRHHTKGALLFLDLDRFKTINDSLGHAVGDAVLCEVAKRLSQHVRAEDSVARLGGDEFMVLLPELKNDDNEASYEASVVAEKLRHSLSQPYFLNGHQYHTTPSIGVVIFPFVDESADDILKHADTAMYRAKAAGRDEIRFYRPSMQEAVDQRLGLEKDLRAALQEESFQLHYQPLMDNDHRVVGAEALLRWHHPQRGWVSPEEFIPVAEETGIILPLGDWVMQQAIAQVKQWQSHSWAQQTGFMAINISARQFHQSDFVADITRALERHGVQPDYLKLELTESLVIEDIVDTVAKMEALRELGVHIAIDDFGTGYSSLAYLKRLPIDQIKIDKSFVLDLTTDRNDAAIVETIISVARHLSLGVVAEGVETVEVLQALKQNLCYIFQGYYFSQPLPGPAFVAMVENNQTPEPA</sequence>
<keyword evidence="5" id="KW-0472">Membrane</keyword>
<evidence type="ECO:0000259" key="7">
    <source>
        <dbReference type="PROSITE" id="PS50883"/>
    </source>
</evidence>
<dbReference type="Pfam" id="PF08448">
    <property type="entry name" value="PAS_4"/>
    <property type="match status" value="1"/>
</dbReference>
<feature type="transmembrane region" description="Helical" evidence="5">
    <location>
        <begin position="14"/>
        <end position="38"/>
    </location>
</feature>
<evidence type="ECO:0000313" key="9">
    <source>
        <dbReference type="EMBL" id="ALP52322.1"/>
    </source>
</evidence>
<dbReference type="PANTHER" id="PTHR44757:SF2">
    <property type="entry name" value="BIOFILM ARCHITECTURE MAINTENANCE PROTEIN MBAA"/>
    <property type="match status" value="1"/>
</dbReference>
<dbReference type="SUPFAM" id="SSF55073">
    <property type="entry name" value="Nucleotide cyclase"/>
    <property type="match status" value="1"/>
</dbReference>
<dbReference type="Gene3D" id="3.30.70.270">
    <property type="match status" value="1"/>
</dbReference>
<dbReference type="InterPro" id="IPR000160">
    <property type="entry name" value="GGDEF_dom"/>
</dbReference>
<evidence type="ECO:0000256" key="1">
    <source>
        <dbReference type="ARBA" id="ARBA00001946"/>
    </source>
</evidence>
<dbReference type="InterPro" id="IPR052155">
    <property type="entry name" value="Biofilm_reg_signaling"/>
</dbReference>
<dbReference type="FunFam" id="3.30.70.270:FF:000001">
    <property type="entry name" value="Diguanylate cyclase domain protein"/>
    <property type="match status" value="1"/>
</dbReference>
<dbReference type="CDD" id="cd01949">
    <property type="entry name" value="GGDEF"/>
    <property type="match status" value="1"/>
</dbReference>
<evidence type="ECO:0000256" key="4">
    <source>
        <dbReference type="ARBA" id="ARBA00051114"/>
    </source>
</evidence>
<comment type="cofactor">
    <cofactor evidence="1">
        <name>Mg(2+)</name>
        <dbReference type="ChEBI" id="CHEBI:18420"/>
    </cofactor>
</comment>
<dbReference type="Pfam" id="PF13185">
    <property type="entry name" value="GAF_2"/>
    <property type="match status" value="1"/>
</dbReference>
<name>A0A0S2TAX6_9GAMM</name>
<evidence type="ECO:0000259" key="8">
    <source>
        <dbReference type="PROSITE" id="PS50887"/>
    </source>
</evidence>
<evidence type="ECO:0000313" key="10">
    <source>
        <dbReference type="Proteomes" id="UP000055136"/>
    </source>
</evidence>
<evidence type="ECO:0000256" key="2">
    <source>
        <dbReference type="ARBA" id="ARBA00012282"/>
    </source>
</evidence>
<protein>
    <recommendedName>
        <fullName evidence="2">cyclic-guanylate-specific phosphodiesterase</fullName>
        <ecNumber evidence="2">3.1.4.52</ecNumber>
    </recommendedName>
</protein>
<evidence type="ECO:0000259" key="6">
    <source>
        <dbReference type="PROSITE" id="PS50113"/>
    </source>
</evidence>
<dbReference type="Gene3D" id="3.30.450.20">
    <property type="entry name" value="PAS domain"/>
    <property type="match status" value="1"/>
</dbReference>
<dbReference type="SUPFAM" id="SSF55781">
    <property type="entry name" value="GAF domain-like"/>
    <property type="match status" value="1"/>
</dbReference>
<feature type="transmembrane region" description="Helical" evidence="5">
    <location>
        <begin position="291"/>
        <end position="313"/>
    </location>
</feature>
<dbReference type="CDD" id="cd18773">
    <property type="entry name" value="PDC1_HK_sensor"/>
    <property type="match status" value="1"/>
</dbReference>
<accession>A0A0S2TAX6</accession>
<dbReference type="InterPro" id="IPR000700">
    <property type="entry name" value="PAS-assoc_C"/>
</dbReference>
<dbReference type="InterPro" id="IPR029787">
    <property type="entry name" value="Nucleotide_cyclase"/>
</dbReference>
<dbReference type="STRING" id="1748243.Tel_03715"/>
<dbReference type="SMART" id="SM00065">
    <property type="entry name" value="GAF"/>
    <property type="match status" value="1"/>
</dbReference>
<dbReference type="KEGG" id="tee:Tel_03715"/>
<feature type="domain" description="GGDEF" evidence="8">
    <location>
        <begin position="678"/>
        <end position="816"/>
    </location>
</feature>
<dbReference type="InterPro" id="IPR035965">
    <property type="entry name" value="PAS-like_dom_sf"/>
</dbReference>
<dbReference type="InterPro" id="IPR001633">
    <property type="entry name" value="EAL_dom"/>
</dbReference>
<evidence type="ECO:0000256" key="5">
    <source>
        <dbReference type="SAM" id="Phobius"/>
    </source>
</evidence>
<dbReference type="PROSITE" id="PS50887">
    <property type="entry name" value="GGDEF"/>
    <property type="match status" value="1"/>
</dbReference>
<dbReference type="SUPFAM" id="SSF55785">
    <property type="entry name" value="PYP-like sensor domain (PAS domain)"/>
    <property type="match status" value="1"/>
</dbReference>
<dbReference type="SUPFAM" id="SSF141868">
    <property type="entry name" value="EAL domain-like"/>
    <property type="match status" value="1"/>
</dbReference>
<dbReference type="EMBL" id="CP013099">
    <property type="protein sequence ID" value="ALP52322.1"/>
    <property type="molecule type" value="Genomic_DNA"/>
</dbReference>
<dbReference type="PANTHER" id="PTHR44757">
    <property type="entry name" value="DIGUANYLATE CYCLASE DGCP"/>
    <property type="match status" value="1"/>
</dbReference>
<dbReference type="Gene3D" id="3.20.20.450">
    <property type="entry name" value="EAL domain"/>
    <property type="match status" value="1"/>
</dbReference>
<dbReference type="Proteomes" id="UP000055136">
    <property type="component" value="Chromosome"/>
</dbReference>
<dbReference type="GO" id="GO:0071111">
    <property type="term" value="F:cyclic-guanylate-specific phosphodiesterase activity"/>
    <property type="evidence" value="ECO:0007669"/>
    <property type="project" value="UniProtKB-EC"/>
</dbReference>
<dbReference type="GO" id="GO:0071732">
    <property type="term" value="P:cellular response to nitric oxide"/>
    <property type="evidence" value="ECO:0007669"/>
    <property type="project" value="UniProtKB-ARBA"/>
</dbReference>
<dbReference type="InterPro" id="IPR013656">
    <property type="entry name" value="PAS_4"/>
</dbReference>
<dbReference type="NCBIfam" id="TIGR00254">
    <property type="entry name" value="GGDEF"/>
    <property type="match status" value="1"/>
</dbReference>
<feature type="domain" description="PAC" evidence="6">
    <location>
        <begin position="595"/>
        <end position="646"/>
    </location>
</feature>
<dbReference type="SMART" id="SM00052">
    <property type="entry name" value="EAL"/>
    <property type="match status" value="1"/>
</dbReference>
<dbReference type="InterPro" id="IPR029016">
    <property type="entry name" value="GAF-like_dom_sf"/>
</dbReference>
<gene>
    <name evidence="9" type="ORF">Tel_03715</name>
</gene>
<keyword evidence="5" id="KW-0812">Transmembrane</keyword>
<evidence type="ECO:0000256" key="3">
    <source>
        <dbReference type="ARBA" id="ARBA00022636"/>
    </source>
</evidence>
<keyword evidence="3" id="KW-0973">c-di-GMP</keyword>
<dbReference type="SMART" id="SM00267">
    <property type="entry name" value="GGDEF"/>
    <property type="match status" value="1"/>
</dbReference>
<dbReference type="NCBIfam" id="TIGR00229">
    <property type="entry name" value="sensory_box"/>
    <property type="match status" value="1"/>
</dbReference>